<dbReference type="SMART" id="SM00391">
    <property type="entry name" value="MBD"/>
    <property type="match status" value="1"/>
</dbReference>
<evidence type="ECO:0000256" key="3">
    <source>
        <dbReference type="ARBA" id="ARBA00023125"/>
    </source>
</evidence>
<keyword evidence="2" id="KW-0805">Transcription regulation</keyword>
<dbReference type="GO" id="GO:0005654">
    <property type="term" value="C:nucleoplasm"/>
    <property type="evidence" value="ECO:0007669"/>
    <property type="project" value="UniProtKB-ARBA"/>
</dbReference>
<accession>A0A8T0EBL5</accession>
<keyword evidence="3" id="KW-0238">DNA-binding</keyword>
<gene>
    <name evidence="8" type="ORF">HNY73_017712</name>
</gene>
<feature type="region of interest" description="Disordered" evidence="6">
    <location>
        <begin position="60"/>
        <end position="113"/>
    </location>
</feature>
<reference evidence="8" key="2">
    <citation type="submission" date="2020-06" db="EMBL/GenBank/DDBJ databases">
        <authorList>
            <person name="Sheffer M."/>
        </authorList>
    </citation>
    <scope>NUCLEOTIDE SEQUENCE</scope>
</reference>
<dbReference type="PANTHER" id="PTHR12396:SF0">
    <property type="entry name" value="METHYL-CPG BINDING DOMAIN PROTEIN-LIKE, ISOFORM C"/>
    <property type="match status" value="1"/>
</dbReference>
<dbReference type="Gene3D" id="3.30.890.10">
    <property type="entry name" value="Methyl-cpg-binding Protein 2, Chain A"/>
    <property type="match status" value="1"/>
</dbReference>
<dbReference type="InterPro" id="IPR001739">
    <property type="entry name" value="Methyl_CpG_DNA-bd"/>
</dbReference>
<dbReference type="Proteomes" id="UP000807504">
    <property type="component" value="Unassembled WGS sequence"/>
</dbReference>
<keyword evidence="4" id="KW-0804">Transcription</keyword>
<dbReference type="GO" id="GO:0008327">
    <property type="term" value="F:methyl-CpG binding"/>
    <property type="evidence" value="ECO:0007669"/>
    <property type="project" value="TreeGrafter"/>
</dbReference>
<protein>
    <submittedName>
        <fullName evidence="8">Methyl-CpG-binding domain protein 2 like protein</fullName>
    </submittedName>
</protein>
<reference evidence="8" key="1">
    <citation type="journal article" date="2020" name="bioRxiv">
        <title>Chromosome-level reference genome of the European wasp spider Argiope bruennichi: a resource for studies on range expansion and evolutionary adaptation.</title>
        <authorList>
            <person name="Sheffer M.M."/>
            <person name="Hoppe A."/>
            <person name="Krehenwinkel H."/>
            <person name="Uhl G."/>
            <person name="Kuss A.W."/>
            <person name="Jensen L."/>
            <person name="Jensen C."/>
            <person name="Gillespie R.G."/>
            <person name="Hoff K.J."/>
            <person name="Prost S."/>
        </authorList>
    </citation>
    <scope>NUCLEOTIDE SEQUENCE</scope>
</reference>
<dbReference type="GO" id="GO:0006346">
    <property type="term" value="P:DNA methylation-dependent constitutive heterochromatin formation"/>
    <property type="evidence" value="ECO:0007669"/>
    <property type="project" value="TreeGrafter"/>
</dbReference>
<organism evidence="8 9">
    <name type="scientific">Argiope bruennichi</name>
    <name type="common">Wasp spider</name>
    <name type="synonym">Aranea bruennichi</name>
    <dbReference type="NCBI Taxonomy" id="94029"/>
    <lineage>
        <taxon>Eukaryota</taxon>
        <taxon>Metazoa</taxon>
        <taxon>Ecdysozoa</taxon>
        <taxon>Arthropoda</taxon>
        <taxon>Chelicerata</taxon>
        <taxon>Arachnida</taxon>
        <taxon>Araneae</taxon>
        <taxon>Araneomorphae</taxon>
        <taxon>Entelegynae</taxon>
        <taxon>Araneoidea</taxon>
        <taxon>Araneidae</taxon>
        <taxon>Argiope</taxon>
    </lineage>
</organism>
<dbReference type="PANTHER" id="PTHR12396">
    <property type="entry name" value="METHYL-CPG BINDING PROTEIN, MBD"/>
    <property type="match status" value="1"/>
</dbReference>
<keyword evidence="9" id="KW-1185">Reference proteome</keyword>
<name>A0A8T0EBL5_ARGBR</name>
<evidence type="ECO:0000256" key="6">
    <source>
        <dbReference type="SAM" id="MobiDB-lite"/>
    </source>
</evidence>
<keyword evidence="5" id="KW-0539">Nucleus</keyword>
<evidence type="ECO:0000259" key="7">
    <source>
        <dbReference type="PROSITE" id="PS50982"/>
    </source>
</evidence>
<evidence type="ECO:0000313" key="9">
    <source>
        <dbReference type="Proteomes" id="UP000807504"/>
    </source>
</evidence>
<feature type="compositionally biased region" description="Basic and acidic residues" evidence="6">
    <location>
        <begin position="152"/>
        <end position="165"/>
    </location>
</feature>
<feature type="domain" description="MBD" evidence="7">
    <location>
        <begin position="222"/>
        <end position="293"/>
    </location>
</feature>
<proteinExistence type="predicted"/>
<feature type="region of interest" description="Disordered" evidence="6">
    <location>
        <begin position="139"/>
        <end position="231"/>
    </location>
</feature>
<sequence length="384" mass="42731">MRARKSGEEIEPRGMDKDTMIDKIGALGLSHVLKPSKTNIDNSQKIRNFSFFIYGKDEELKENEDSNNQLDENSIEDNDPPAENPKPSKAKKNEKPVRKPPARGKAKKTPAVKKELLAIKKSKSSADDVIADIAAVTEDLHKETEEQNTVVEDSKEEAAEEEQPKPAKRGRKRKTEEKENEPSQDSADEPASNVEEPPEKKSTSTKGSKSAPEKPIKPKPLPTDGIIDNHNLPKGWMRKTVVRKTGKSAGQIDIYIYSPDGYKFRSKPEIVNFLNRTNSNLKIEHFDFSKKNVLENNETVKAALTGKTLKKKSAPVKSKPPVAKKKEAASAKKGTKFVVKIVSEKKKKTMKKSTEKAAKTSKAPIKKKKTTVKVATKDSKKKKA</sequence>
<evidence type="ECO:0000256" key="1">
    <source>
        <dbReference type="ARBA" id="ARBA00004123"/>
    </source>
</evidence>
<dbReference type="SUPFAM" id="SSF54171">
    <property type="entry name" value="DNA-binding domain"/>
    <property type="match status" value="1"/>
</dbReference>
<dbReference type="AlphaFoldDB" id="A0A8T0EBL5"/>
<evidence type="ECO:0000256" key="4">
    <source>
        <dbReference type="ARBA" id="ARBA00023163"/>
    </source>
</evidence>
<dbReference type="Pfam" id="PF01429">
    <property type="entry name" value="MBD"/>
    <property type="match status" value="1"/>
</dbReference>
<feature type="compositionally biased region" description="Basic residues" evidence="6">
    <location>
        <begin position="98"/>
        <end position="111"/>
    </location>
</feature>
<dbReference type="GO" id="GO:0000122">
    <property type="term" value="P:negative regulation of transcription by RNA polymerase II"/>
    <property type="evidence" value="ECO:0007669"/>
    <property type="project" value="TreeGrafter"/>
</dbReference>
<comment type="caution">
    <text evidence="8">The sequence shown here is derived from an EMBL/GenBank/DDBJ whole genome shotgun (WGS) entry which is preliminary data.</text>
</comment>
<evidence type="ECO:0000256" key="2">
    <source>
        <dbReference type="ARBA" id="ARBA00023015"/>
    </source>
</evidence>
<dbReference type="PROSITE" id="PS50982">
    <property type="entry name" value="MBD"/>
    <property type="match status" value="1"/>
</dbReference>
<dbReference type="EMBL" id="JABXBU010002228">
    <property type="protein sequence ID" value="KAF8770147.1"/>
    <property type="molecule type" value="Genomic_DNA"/>
</dbReference>
<evidence type="ECO:0000256" key="5">
    <source>
        <dbReference type="ARBA" id="ARBA00023242"/>
    </source>
</evidence>
<dbReference type="CDD" id="cd00122">
    <property type="entry name" value="MBD"/>
    <property type="match status" value="1"/>
</dbReference>
<dbReference type="InterPro" id="IPR016177">
    <property type="entry name" value="DNA-bd_dom_sf"/>
</dbReference>
<feature type="region of interest" description="Disordered" evidence="6">
    <location>
        <begin position="346"/>
        <end position="384"/>
    </location>
</feature>
<comment type="subcellular location">
    <subcellularLocation>
        <location evidence="1">Nucleus</location>
    </subcellularLocation>
</comment>
<evidence type="ECO:0000313" key="8">
    <source>
        <dbReference type="EMBL" id="KAF8770147.1"/>
    </source>
</evidence>